<name>A0A0T9N187_YERIN</name>
<proteinExistence type="predicted"/>
<gene>
    <name evidence="1" type="ORF">ERS008530_04329</name>
</gene>
<dbReference type="Proteomes" id="UP000038750">
    <property type="component" value="Unassembled WGS sequence"/>
</dbReference>
<dbReference type="EMBL" id="CPZJ01000025">
    <property type="protein sequence ID" value="CNG65720.1"/>
    <property type="molecule type" value="Genomic_DNA"/>
</dbReference>
<accession>A0A0T9N187</accession>
<organism evidence="1 2">
    <name type="scientific">Yersinia intermedia</name>
    <dbReference type="NCBI Taxonomy" id="631"/>
    <lineage>
        <taxon>Bacteria</taxon>
        <taxon>Pseudomonadati</taxon>
        <taxon>Pseudomonadota</taxon>
        <taxon>Gammaproteobacteria</taxon>
        <taxon>Enterobacterales</taxon>
        <taxon>Yersiniaceae</taxon>
        <taxon>Yersinia</taxon>
    </lineage>
</organism>
<dbReference type="RefSeq" id="WP_050074682.1">
    <property type="nucleotide sequence ID" value="NZ_CPZJ01000025.1"/>
</dbReference>
<reference evidence="1 2" key="1">
    <citation type="submission" date="2015-03" db="EMBL/GenBank/DDBJ databases">
        <authorList>
            <person name="Murphy D."/>
        </authorList>
    </citation>
    <scope>NUCLEOTIDE SEQUENCE [LARGE SCALE GENOMIC DNA]</scope>
    <source>
        <strain evidence="1 2">BR165/97</strain>
    </source>
</reference>
<evidence type="ECO:0000313" key="1">
    <source>
        <dbReference type="EMBL" id="CNG65720.1"/>
    </source>
</evidence>
<dbReference type="AlphaFoldDB" id="A0A0T9N187"/>
<protein>
    <submittedName>
        <fullName evidence="1">Uncharacterized protein</fullName>
    </submittedName>
</protein>
<evidence type="ECO:0000313" key="2">
    <source>
        <dbReference type="Proteomes" id="UP000038750"/>
    </source>
</evidence>
<sequence>MKIPTGNFGNLTVQPQPTRVNVGNIDAVGNAVQGVAGSVNRLAQEQQQENYQLARARAGSSLVDYEMQTKDVAESIRQQLQDGTLRSDMAGKAYTEAITKLEKPKVDGLDEVGLETFGKGLTRLDNSGVSTVAGYANSARRVEMKNSVDDMLDNWGKLTNYPGADVAKINGQVDSLDEQGRVAYGAEWGRVKQNFQDRNWFNEAQQRLMTARNNGGALSALNNDLTSEKGFYLDKLDPERRNALLNQSMSYQVTLENRAQVAAARREAKAGRAFSEFERQVSMDLPTTAEQQVNLISATKGTAVEADVKDLLANQVKIREVISQGPLAAQNYVNALSADLTASGGDMKQWRNLQLLNTAVQKSNKQLMDSPLTFNQNRTGEVVQPLDMMAVSPTLSAVGSAMEGKDITDRFAEQISNRSATLDALSQNTGFKVPHKILLPQEVAAITSTLKDKPTGEQAAVLAQLRKTIPDDRDYKAVMQQIYPEAPTAALAGSLSDQKSTNKVLQGYEQLKTDKGDMTNWNAAKKNFITEFDNQTEGNFVGRPEVRQGAISLAFAYHVGASVQKGEYSADISGSQVKDALKNTVGETTSLGGSQVFVPVGVSVSDFKYRYPAVLYKALERQGMDVSRANQASLFNLLPAGPDGDYFVAQGRDALVDSKGRPLTINLSKSTIDGINNSEAAVINTKIKDYSIYGYSKADQANTILGAE</sequence>
<dbReference type="OrthoDB" id="6766629at2"/>